<sequence length="115" mass="13051">MAHKHNPRYANGHRRRLMRARVKAANTCCYICGRPIDYTLKPPHPWSYVVDETIPLARGGTLTYANSGAAHRWCNQVKGTHTLQWARREVSNILNGNGTNTQTKPTAIPFQRLDL</sequence>
<organism evidence="1 2">
    <name type="scientific">Bifidobacterium ramosum</name>
    <dbReference type="NCBI Taxonomy" id="1798158"/>
    <lineage>
        <taxon>Bacteria</taxon>
        <taxon>Bacillati</taxon>
        <taxon>Actinomycetota</taxon>
        <taxon>Actinomycetes</taxon>
        <taxon>Bifidobacteriales</taxon>
        <taxon>Bifidobacteriaceae</taxon>
        <taxon>Bifidobacterium</taxon>
    </lineage>
</organism>
<reference evidence="1 2" key="1">
    <citation type="submission" date="2019-10" db="EMBL/GenBank/DDBJ databases">
        <title>Characterization of the phylogenetic diversity of two novel species belonging to the genus Bifidobacterium: Bifidobacterium cebidarum sp. nov. and Bifidobacterium leontopitheci sp. nov.</title>
        <authorList>
            <person name="Lugli G.A."/>
            <person name="Duranti S."/>
            <person name="Milani C."/>
            <person name="Turroni F."/>
            <person name="Ventura M."/>
        </authorList>
    </citation>
    <scope>NUCLEOTIDE SEQUENCE [LARGE SCALE GENOMIC DNA]</scope>
    <source>
        <strain evidence="1 2">DSM 100688</strain>
    </source>
</reference>
<comment type="caution">
    <text evidence="1">The sequence shown here is derived from an EMBL/GenBank/DDBJ whole genome shotgun (WGS) entry which is preliminary data.</text>
</comment>
<proteinExistence type="predicted"/>
<keyword evidence="2" id="KW-1185">Reference proteome</keyword>
<evidence type="ECO:0000313" key="1">
    <source>
        <dbReference type="EMBL" id="KAB8289321.1"/>
    </source>
</evidence>
<dbReference type="EMBL" id="WBSM01000001">
    <property type="protein sequence ID" value="KAB8289321.1"/>
    <property type="molecule type" value="Genomic_DNA"/>
</dbReference>
<gene>
    <name evidence="1" type="ORF">DSM100688_0401</name>
</gene>
<name>A0A6L4X2T8_9BIFI</name>
<dbReference type="AlphaFoldDB" id="A0A6L4X2T8"/>
<dbReference type="Gene3D" id="1.10.30.50">
    <property type="match status" value="1"/>
</dbReference>
<dbReference type="Proteomes" id="UP000482084">
    <property type="component" value="Unassembled WGS sequence"/>
</dbReference>
<protein>
    <submittedName>
        <fullName evidence="1">HNH nuclease</fullName>
    </submittedName>
</protein>
<dbReference type="RefSeq" id="WP_239519275.1">
    <property type="nucleotide sequence ID" value="NZ_WBSM01000001.1"/>
</dbReference>
<accession>A0A6L4X2T8</accession>
<evidence type="ECO:0000313" key="2">
    <source>
        <dbReference type="Proteomes" id="UP000482084"/>
    </source>
</evidence>